<comment type="caution">
    <text evidence="1">The sequence shown here is derived from an EMBL/GenBank/DDBJ whole genome shotgun (WGS) entry which is preliminary data.</text>
</comment>
<sequence length="46" mass="5035">MGRFAATLPVLPKRGARHGVVDFTGVKVYGEGERKIRQHGISKRGT</sequence>
<protein>
    <recommendedName>
        <fullName evidence="3">Mobile element protein</fullName>
    </recommendedName>
</protein>
<accession>A0ABV0KT98</accession>
<dbReference type="Proteomes" id="UP001476950">
    <property type="component" value="Unassembled WGS sequence"/>
</dbReference>
<keyword evidence="2" id="KW-1185">Reference proteome</keyword>
<dbReference type="EMBL" id="JAMPLM010000067">
    <property type="protein sequence ID" value="MEP1062464.1"/>
    <property type="molecule type" value="Genomic_DNA"/>
</dbReference>
<reference evidence="1 2" key="1">
    <citation type="submission" date="2022-04" db="EMBL/GenBank/DDBJ databases">
        <title>Positive selection, recombination, and allopatry shape intraspecific diversity of widespread and dominant cyanobacteria.</title>
        <authorList>
            <person name="Wei J."/>
            <person name="Shu W."/>
            <person name="Hu C."/>
        </authorList>
    </citation>
    <scope>NUCLEOTIDE SEQUENCE [LARGE SCALE GENOMIC DNA]</scope>
    <source>
        <strain evidence="1 2">AS-A4</strain>
    </source>
</reference>
<name>A0ABV0KT98_9CYAN</name>
<evidence type="ECO:0000313" key="2">
    <source>
        <dbReference type="Proteomes" id="UP001476950"/>
    </source>
</evidence>
<gene>
    <name evidence="1" type="ORF">NDI38_29250</name>
</gene>
<proteinExistence type="predicted"/>
<evidence type="ECO:0008006" key="3">
    <source>
        <dbReference type="Google" id="ProtNLM"/>
    </source>
</evidence>
<organism evidence="1 2">
    <name type="scientific">Stenomitos frigidus AS-A4</name>
    <dbReference type="NCBI Taxonomy" id="2933935"/>
    <lineage>
        <taxon>Bacteria</taxon>
        <taxon>Bacillati</taxon>
        <taxon>Cyanobacteriota</taxon>
        <taxon>Cyanophyceae</taxon>
        <taxon>Leptolyngbyales</taxon>
        <taxon>Leptolyngbyaceae</taxon>
        <taxon>Stenomitos</taxon>
    </lineage>
</organism>
<evidence type="ECO:0000313" key="1">
    <source>
        <dbReference type="EMBL" id="MEP1062464.1"/>
    </source>
</evidence>